<comment type="caution">
    <text evidence="1">The sequence shown here is derived from an EMBL/GenBank/DDBJ whole genome shotgun (WGS) entry which is preliminary data.</text>
</comment>
<dbReference type="AlphaFoldDB" id="X1VGL0"/>
<protein>
    <submittedName>
        <fullName evidence="1">Uncharacterized protein</fullName>
    </submittedName>
</protein>
<dbReference type="EMBL" id="BARW01037683">
    <property type="protein sequence ID" value="GAJ17362.1"/>
    <property type="molecule type" value="Genomic_DNA"/>
</dbReference>
<gene>
    <name evidence="1" type="ORF">S12H4_58098</name>
</gene>
<proteinExistence type="predicted"/>
<feature type="non-terminal residue" evidence="1">
    <location>
        <position position="1"/>
    </location>
</feature>
<reference evidence="1" key="1">
    <citation type="journal article" date="2014" name="Front. Microbiol.">
        <title>High frequency of phylogenetically diverse reductive dehalogenase-homologous genes in deep subseafloor sedimentary metagenomes.</title>
        <authorList>
            <person name="Kawai M."/>
            <person name="Futagami T."/>
            <person name="Toyoda A."/>
            <person name="Takaki Y."/>
            <person name="Nishi S."/>
            <person name="Hori S."/>
            <person name="Arai W."/>
            <person name="Tsubouchi T."/>
            <person name="Morono Y."/>
            <person name="Uchiyama I."/>
            <person name="Ito T."/>
            <person name="Fujiyama A."/>
            <person name="Inagaki F."/>
            <person name="Takami H."/>
        </authorList>
    </citation>
    <scope>NUCLEOTIDE SEQUENCE</scope>
    <source>
        <strain evidence="1">Expedition CK06-06</strain>
    </source>
</reference>
<evidence type="ECO:0000313" key="1">
    <source>
        <dbReference type="EMBL" id="GAJ17362.1"/>
    </source>
</evidence>
<organism evidence="1">
    <name type="scientific">marine sediment metagenome</name>
    <dbReference type="NCBI Taxonomy" id="412755"/>
    <lineage>
        <taxon>unclassified sequences</taxon>
        <taxon>metagenomes</taxon>
        <taxon>ecological metagenomes</taxon>
    </lineage>
</organism>
<feature type="non-terminal residue" evidence="1">
    <location>
        <position position="190"/>
    </location>
</feature>
<accession>X1VGL0</accession>
<sequence length="190" mass="22480">RTTDSLLEYVDEKDKTAIHELKKQGYRHSRKNDDPLIPGVVLYTKKMGCYELKRNALIFKVYGWEKYNAYAKGYYGFVHWKGRPDDYNKKQVTFTKSLRNLCGKRLIDLANSWFGLIPIYDKGLAEKLEIEPSDFELEKEKAMEQSKQSYLKQKEADPRIGTFDQWFNERITNALEGHPTRRAIWESFHN</sequence>
<name>X1VGL0_9ZZZZ</name>